<accession>A0ABD2CGY1</accession>
<dbReference type="EMBL" id="JAYRBN010000050">
    <property type="protein sequence ID" value="KAL2744339.1"/>
    <property type="molecule type" value="Genomic_DNA"/>
</dbReference>
<evidence type="ECO:0000313" key="1">
    <source>
        <dbReference type="EMBL" id="KAL2744339.1"/>
    </source>
</evidence>
<organism evidence="1 2">
    <name type="scientific">Vespula maculifrons</name>
    <name type="common">Eastern yellow jacket</name>
    <name type="synonym">Wasp</name>
    <dbReference type="NCBI Taxonomy" id="7453"/>
    <lineage>
        <taxon>Eukaryota</taxon>
        <taxon>Metazoa</taxon>
        <taxon>Ecdysozoa</taxon>
        <taxon>Arthropoda</taxon>
        <taxon>Hexapoda</taxon>
        <taxon>Insecta</taxon>
        <taxon>Pterygota</taxon>
        <taxon>Neoptera</taxon>
        <taxon>Endopterygota</taxon>
        <taxon>Hymenoptera</taxon>
        <taxon>Apocrita</taxon>
        <taxon>Aculeata</taxon>
        <taxon>Vespoidea</taxon>
        <taxon>Vespidae</taxon>
        <taxon>Vespinae</taxon>
        <taxon>Vespula</taxon>
    </lineage>
</organism>
<name>A0ABD2CGY1_VESMC</name>
<sequence>MSSIHEDIDNNYHTNDIFIQYFLICSPSCTADNVDKNLLKITVTRVKDRCIYKCYKTRHGK</sequence>
<comment type="caution">
    <text evidence="1">The sequence shown here is derived from an EMBL/GenBank/DDBJ whole genome shotgun (WGS) entry which is preliminary data.</text>
</comment>
<proteinExistence type="predicted"/>
<evidence type="ECO:0000313" key="2">
    <source>
        <dbReference type="Proteomes" id="UP001607303"/>
    </source>
</evidence>
<protein>
    <submittedName>
        <fullName evidence="1">Uncharacterized protein</fullName>
    </submittedName>
</protein>
<dbReference type="Proteomes" id="UP001607303">
    <property type="component" value="Unassembled WGS sequence"/>
</dbReference>
<keyword evidence="2" id="KW-1185">Reference proteome</keyword>
<reference evidence="1 2" key="1">
    <citation type="journal article" date="2024" name="Ann. Entomol. Soc. Am.">
        <title>Genomic analyses of the southern and eastern yellowjacket wasps (Hymenoptera: Vespidae) reveal evolutionary signatures of social life.</title>
        <authorList>
            <person name="Catto M.A."/>
            <person name="Caine P.B."/>
            <person name="Orr S.E."/>
            <person name="Hunt B.G."/>
            <person name="Goodisman M.A.D."/>
        </authorList>
    </citation>
    <scope>NUCLEOTIDE SEQUENCE [LARGE SCALE GENOMIC DNA]</scope>
    <source>
        <strain evidence="1">232</strain>
        <tissue evidence="1">Head and thorax</tissue>
    </source>
</reference>
<gene>
    <name evidence="1" type="ORF">V1477_006881</name>
</gene>
<dbReference type="AlphaFoldDB" id="A0ABD2CGY1"/>